<dbReference type="AlphaFoldDB" id="A0A066UND1"/>
<dbReference type="PROSITE" id="PS50110">
    <property type="entry name" value="RESPONSE_REGULATORY"/>
    <property type="match status" value="1"/>
</dbReference>
<evidence type="ECO:0000259" key="3">
    <source>
        <dbReference type="PROSITE" id="PS50110"/>
    </source>
</evidence>
<accession>A0A066UND1</accession>
<dbReference type="PROSITE" id="PS51832">
    <property type="entry name" value="HD_GYP"/>
    <property type="match status" value="1"/>
</dbReference>
<dbReference type="OrthoDB" id="6210373at2"/>
<proteinExistence type="predicted"/>
<dbReference type="RefSeq" id="WP_032552760.1">
    <property type="nucleotide sequence ID" value="NZ_JBEEAX010000004.1"/>
</dbReference>
<dbReference type="Gene3D" id="3.40.50.2300">
    <property type="match status" value="1"/>
</dbReference>
<dbReference type="GO" id="GO:0009214">
    <property type="term" value="P:cyclic nucleotide catabolic process"/>
    <property type="evidence" value="ECO:0007669"/>
    <property type="project" value="UniProtKB-ARBA"/>
</dbReference>
<dbReference type="SMART" id="SM00471">
    <property type="entry name" value="HDc"/>
    <property type="match status" value="1"/>
</dbReference>
<evidence type="ECO:0000259" key="4">
    <source>
        <dbReference type="PROSITE" id="PS51832"/>
    </source>
</evidence>
<dbReference type="Gene3D" id="1.10.3210.10">
    <property type="entry name" value="Hypothetical protein af1432"/>
    <property type="match status" value="1"/>
</dbReference>
<comment type="caution">
    <text evidence="5">The sequence shown here is derived from an EMBL/GenBank/DDBJ whole genome shotgun (WGS) entry which is preliminary data.</text>
</comment>
<gene>
    <name evidence="5" type="ORF">VFDL14_21170</name>
</gene>
<feature type="modified residue" description="4-aspartylphosphate" evidence="2">
    <location>
        <position position="55"/>
    </location>
</feature>
<evidence type="ECO:0000313" key="5">
    <source>
        <dbReference type="EMBL" id="KDN27402.1"/>
    </source>
</evidence>
<evidence type="ECO:0000256" key="2">
    <source>
        <dbReference type="PROSITE-ProRule" id="PRU00169"/>
    </source>
</evidence>
<keyword evidence="2" id="KW-0597">Phosphoprotein</keyword>
<dbReference type="CDD" id="cd00077">
    <property type="entry name" value="HDc"/>
    <property type="match status" value="1"/>
</dbReference>
<sequence>MSSKPTVLVIDDTPSNLDVLTGILKDTYQVKVAINGHIGIKIAKTVPQPDLILLDIMMPDIDGFEVCRQLKSQPNTAHIPIIFVTAKIDPEDEVKGLSLGAVDYLTKPITPQIALQRVKTHIALYDQQRALFGQVKEKTREINLGKLETLNILGRAAEFKDNETGMHVIRMSHYCEVLAKALGMTDEDAETLRDAAPMHDIGKIGIPDSVLLKPGKLDADEWTTMQKHVEYGVEILGRQSDSKLMQMAIQVAQYHHEKWDGTGYPNQISGEQIPLVGRIAAVADVFDALTAERPYKRAWSVDEALNLFKEQKGKHFDPRIVELLFENLPEILAIKERFKDE</sequence>
<dbReference type="Pfam" id="PF13487">
    <property type="entry name" value="HD_5"/>
    <property type="match status" value="1"/>
</dbReference>
<organism evidence="5 6">
    <name type="scientific">Vibrio fortis</name>
    <dbReference type="NCBI Taxonomy" id="212667"/>
    <lineage>
        <taxon>Bacteria</taxon>
        <taxon>Pseudomonadati</taxon>
        <taxon>Pseudomonadota</taxon>
        <taxon>Gammaproteobacteria</taxon>
        <taxon>Vibrionales</taxon>
        <taxon>Vibrionaceae</taxon>
        <taxon>Vibrio</taxon>
    </lineage>
</organism>
<feature type="domain" description="Response regulatory" evidence="3">
    <location>
        <begin position="6"/>
        <end position="122"/>
    </location>
</feature>
<dbReference type="InterPro" id="IPR052020">
    <property type="entry name" value="Cyclic_di-GMP/3'3'-cGAMP_PDE"/>
</dbReference>
<keyword evidence="6" id="KW-1185">Reference proteome</keyword>
<name>A0A066UND1_9VIBR</name>
<dbReference type="EMBL" id="JFFR01000027">
    <property type="protein sequence ID" value="KDN27402.1"/>
    <property type="molecule type" value="Genomic_DNA"/>
</dbReference>
<dbReference type="STRING" id="212667.VFDL14_21170"/>
<dbReference type="InterPro" id="IPR003607">
    <property type="entry name" value="HD/PDEase_dom"/>
</dbReference>
<dbReference type="GO" id="GO:0004112">
    <property type="term" value="F:cyclic-nucleotide phosphodiesterase activity"/>
    <property type="evidence" value="ECO:0007669"/>
    <property type="project" value="UniProtKB-ARBA"/>
</dbReference>
<reference evidence="5 6" key="1">
    <citation type="submission" date="2014-02" db="EMBL/GenBank/DDBJ databases">
        <title>Vibrio fortis Dalian14 Genome Sequencing.</title>
        <authorList>
            <person name="Wang Y."/>
            <person name="Song L."/>
            <person name="Liu G."/>
            <person name="Ding J."/>
        </authorList>
    </citation>
    <scope>NUCLEOTIDE SEQUENCE [LARGE SCALE GENOMIC DNA]</scope>
    <source>
        <strain evidence="5 6">Dalian14</strain>
    </source>
</reference>
<feature type="domain" description="HD-GYP" evidence="4">
    <location>
        <begin position="142"/>
        <end position="340"/>
    </location>
</feature>
<protein>
    <submittedName>
        <fullName evidence="5">Chemotaxis protein CheY</fullName>
    </submittedName>
</protein>
<dbReference type="GO" id="GO:0000160">
    <property type="term" value="P:phosphorelay signal transduction system"/>
    <property type="evidence" value="ECO:0007669"/>
    <property type="project" value="InterPro"/>
</dbReference>
<dbReference type="Proteomes" id="UP000027219">
    <property type="component" value="Unassembled WGS sequence"/>
</dbReference>
<dbReference type="SMART" id="SM00448">
    <property type="entry name" value="REC"/>
    <property type="match status" value="1"/>
</dbReference>
<dbReference type="Pfam" id="PF00072">
    <property type="entry name" value="Response_reg"/>
    <property type="match status" value="1"/>
</dbReference>
<dbReference type="InterPro" id="IPR001789">
    <property type="entry name" value="Sig_transdc_resp-reg_receiver"/>
</dbReference>
<evidence type="ECO:0000313" key="6">
    <source>
        <dbReference type="Proteomes" id="UP000027219"/>
    </source>
</evidence>
<dbReference type="SUPFAM" id="SSF52172">
    <property type="entry name" value="CheY-like"/>
    <property type="match status" value="1"/>
</dbReference>
<dbReference type="InterPro" id="IPR037522">
    <property type="entry name" value="HD_GYP_dom"/>
</dbReference>
<dbReference type="SUPFAM" id="SSF109604">
    <property type="entry name" value="HD-domain/PDEase-like"/>
    <property type="match status" value="1"/>
</dbReference>
<dbReference type="PANTHER" id="PTHR45228:SF5">
    <property type="entry name" value="CYCLIC DI-GMP PHOSPHODIESTERASE VC_1348-RELATED"/>
    <property type="match status" value="1"/>
</dbReference>
<dbReference type="PANTHER" id="PTHR45228">
    <property type="entry name" value="CYCLIC DI-GMP PHOSPHODIESTERASE TM_0186-RELATED"/>
    <property type="match status" value="1"/>
</dbReference>
<dbReference type="CDD" id="cd19920">
    <property type="entry name" value="REC_PA4781-like"/>
    <property type="match status" value="1"/>
</dbReference>
<dbReference type="FunFam" id="1.10.3210.10:FF:000018">
    <property type="entry name" value="Two-component system response regulator"/>
    <property type="match status" value="1"/>
</dbReference>
<dbReference type="InterPro" id="IPR011006">
    <property type="entry name" value="CheY-like_superfamily"/>
</dbReference>
<evidence type="ECO:0000256" key="1">
    <source>
        <dbReference type="ARBA" id="ARBA00022801"/>
    </source>
</evidence>
<keyword evidence="1" id="KW-0378">Hydrolase</keyword>